<evidence type="ECO:0000256" key="1">
    <source>
        <dbReference type="SAM" id="MobiDB-lite"/>
    </source>
</evidence>
<comment type="caution">
    <text evidence="3">The sequence shown here is derived from an EMBL/GenBank/DDBJ whole genome shotgun (WGS) entry which is preliminary data.</text>
</comment>
<evidence type="ECO:0008006" key="5">
    <source>
        <dbReference type="Google" id="ProtNLM"/>
    </source>
</evidence>
<dbReference type="EMBL" id="JBHSBC010000034">
    <property type="protein sequence ID" value="MFC3984422.1"/>
    <property type="molecule type" value="Genomic_DNA"/>
</dbReference>
<reference evidence="4" key="1">
    <citation type="journal article" date="2019" name="Int. J. Syst. Evol. Microbiol.">
        <title>The Global Catalogue of Microorganisms (GCM) 10K type strain sequencing project: providing services to taxonomists for standard genome sequencing and annotation.</title>
        <authorList>
            <consortium name="The Broad Institute Genomics Platform"/>
            <consortium name="The Broad Institute Genome Sequencing Center for Infectious Disease"/>
            <person name="Wu L."/>
            <person name="Ma J."/>
        </authorList>
    </citation>
    <scope>NUCLEOTIDE SEQUENCE [LARGE SCALE GENOMIC DNA]</scope>
    <source>
        <strain evidence="4">TBRC 7912</strain>
    </source>
</reference>
<accession>A0ABV8F6Z7</accession>
<keyword evidence="4" id="KW-1185">Reference proteome</keyword>
<feature type="signal peptide" evidence="2">
    <location>
        <begin position="1"/>
        <end position="22"/>
    </location>
</feature>
<organism evidence="3 4">
    <name type="scientific">Streptosporangium jomthongense</name>
    <dbReference type="NCBI Taxonomy" id="1193683"/>
    <lineage>
        <taxon>Bacteria</taxon>
        <taxon>Bacillati</taxon>
        <taxon>Actinomycetota</taxon>
        <taxon>Actinomycetes</taxon>
        <taxon>Streptosporangiales</taxon>
        <taxon>Streptosporangiaceae</taxon>
        <taxon>Streptosporangium</taxon>
    </lineage>
</organism>
<feature type="region of interest" description="Disordered" evidence="1">
    <location>
        <begin position="141"/>
        <end position="180"/>
    </location>
</feature>
<dbReference type="PROSITE" id="PS51257">
    <property type="entry name" value="PROKAR_LIPOPROTEIN"/>
    <property type="match status" value="1"/>
</dbReference>
<feature type="compositionally biased region" description="Basic and acidic residues" evidence="1">
    <location>
        <begin position="144"/>
        <end position="165"/>
    </location>
</feature>
<feature type="compositionally biased region" description="Pro residues" evidence="1">
    <location>
        <begin position="171"/>
        <end position="180"/>
    </location>
</feature>
<protein>
    <recommendedName>
        <fullName evidence="5">Lipoprotein</fullName>
    </recommendedName>
</protein>
<name>A0ABV8F6Z7_9ACTN</name>
<dbReference type="Proteomes" id="UP001595698">
    <property type="component" value="Unassembled WGS sequence"/>
</dbReference>
<sequence>MLITKRRLAVLAVLPTLALSTACGVQSFASTANSGAKAATSAEPATAPSAAPATLSWHEAAVKFAGCMRENKIKIPDPVKGQDLDTSAVTDSTQAQLTAAMKACKEWDWVILGGGPTTPEEDAKFATWAKCLRENGVWQPIETDEQKPADFQEVKPKSDAWEKAQKKCAPLAPPAPYEEK</sequence>
<dbReference type="RefSeq" id="WP_362911090.1">
    <property type="nucleotide sequence ID" value="NZ_JBHSBC010000034.1"/>
</dbReference>
<feature type="chain" id="PRO_5046438214" description="Lipoprotein" evidence="2">
    <location>
        <begin position="23"/>
        <end position="180"/>
    </location>
</feature>
<evidence type="ECO:0000256" key="2">
    <source>
        <dbReference type="SAM" id="SignalP"/>
    </source>
</evidence>
<keyword evidence="2" id="KW-0732">Signal</keyword>
<proteinExistence type="predicted"/>
<gene>
    <name evidence="3" type="ORF">ACFOYY_30090</name>
</gene>
<evidence type="ECO:0000313" key="4">
    <source>
        <dbReference type="Proteomes" id="UP001595698"/>
    </source>
</evidence>
<evidence type="ECO:0000313" key="3">
    <source>
        <dbReference type="EMBL" id="MFC3984422.1"/>
    </source>
</evidence>